<proteinExistence type="predicted"/>
<feature type="non-terminal residue" evidence="2">
    <location>
        <position position="1"/>
    </location>
</feature>
<feature type="region of interest" description="Disordered" evidence="1">
    <location>
        <begin position="1"/>
        <end position="84"/>
    </location>
</feature>
<organism evidence="2">
    <name type="scientific">Iconisemion striatum</name>
    <dbReference type="NCBI Taxonomy" id="60296"/>
    <lineage>
        <taxon>Eukaryota</taxon>
        <taxon>Metazoa</taxon>
        <taxon>Chordata</taxon>
        <taxon>Craniata</taxon>
        <taxon>Vertebrata</taxon>
        <taxon>Euteleostomi</taxon>
        <taxon>Actinopterygii</taxon>
        <taxon>Neopterygii</taxon>
        <taxon>Teleostei</taxon>
        <taxon>Neoteleostei</taxon>
        <taxon>Acanthomorphata</taxon>
        <taxon>Ovalentaria</taxon>
        <taxon>Atherinomorphae</taxon>
        <taxon>Cyprinodontiformes</taxon>
        <taxon>Nothobranchiidae</taxon>
        <taxon>Iconisemion</taxon>
    </lineage>
</organism>
<feature type="compositionally biased region" description="Low complexity" evidence="1">
    <location>
        <begin position="68"/>
        <end position="84"/>
    </location>
</feature>
<accession>A0A1A7X639</accession>
<dbReference type="EMBL" id="HADW01011985">
    <property type="protein sequence ID" value="SBP13385.1"/>
    <property type="molecule type" value="Transcribed_RNA"/>
</dbReference>
<gene>
    <name evidence="2" type="primary">PCLOB</name>
</gene>
<evidence type="ECO:0000313" key="2">
    <source>
        <dbReference type="EMBL" id="SBP13385.1"/>
    </source>
</evidence>
<evidence type="ECO:0000256" key="1">
    <source>
        <dbReference type="SAM" id="MobiDB-lite"/>
    </source>
</evidence>
<name>A0A1A7X639_9TELE</name>
<reference evidence="2" key="2">
    <citation type="submission" date="2016-06" db="EMBL/GenBank/DDBJ databases">
        <title>The genome of a short-lived fish provides insights into sex chromosome evolution and the genetic control of aging.</title>
        <authorList>
            <person name="Reichwald K."/>
            <person name="Felder M."/>
            <person name="Petzold A."/>
            <person name="Koch P."/>
            <person name="Groth M."/>
            <person name="Platzer M."/>
        </authorList>
    </citation>
    <scope>NUCLEOTIDE SEQUENCE</scope>
    <source>
        <tissue evidence="2">Brain</tissue>
    </source>
</reference>
<sequence>QAEAGHEKGTQQEQGLQKPGQGPPMQKSQPHPPQGSPQQQGGRQTGPTNKPVGQQAPTSQERENPKNQRPQQGSPKPGGQPESH</sequence>
<dbReference type="AlphaFoldDB" id="A0A1A7X639"/>
<reference evidence="2" key="1">
    <citation type="submission" date="2016-05" db="EMBL/GenBank/DDBJ databases">
        <authorList>
            <person name="Lavstsen T."/>
            <person name="Jespersen J.S."/>
        </authorList>
    </citation>
    <scope>NUCLEOTIDE SEQUENCE</scope>
    <source>
        <tissue evidence="2">Brain</tissue>
    </source>
</reference>
<feature type="compositionally biased region" description="Low complexity" evidence="1">
    <location>
        <begin position="36"/>
        <end position="47"/>
    </location>
</feature>
<protein>
    <submittedName>
        <fullName evidence="2">Piccolo (Presynaptic cytomatrix protein) b</fullName>
    </submittedName>
</protein>
<feature type="compositionally biased region" description="Basic and acidic residues" evidence="1">
    <location>
        <begin position="1"/>
        <end position="10"/>
    </location>
</feature>
<feature type="non-terminal residue" evidence="2">
    <location>
        <position position="84"/>
    </location>
</feature>